<comment type="caution">
    <text evidence="1">The sequence shown here is derived from an EMBL/GenBank/DDBJ whole genome shotgun (WGS) entry which is preliminary data.</text>
</comment>
<gene>
    <name evidence="1" type="ORF">TGAMA5MH_10352</name>
</gene>
<evidence type="ECO:0000313" key="2">
    <source>
        <dbReference type="Proteomes" id="UP000236546"/>
    </source>
</evidence>
<protein>
    <submittedName>
        <fullName evidence="1">Uncharacterized protein</fullName>
    </submittedName>
</protein>
<name>A0A2K0SWU3_9HYPO</name>
<dbReference type="OrthoDB" id="9977941at2759"/>
<organism evidence="1 2">
    <name type="scientific">Trichoderma gamsii</name>
    <dbReference type="NCBI Taxonomy" id="398673"/>
    <lineage>
        <taxon>Eukaryota</taxon>
        <taxon>Fungi</taxon>
        <taxon>Dikarya</taxon>
        <taxon>Ascomycota</taxon>
        <taxon>Pezizomycotina</taxon>
        <taxon>Sordariomycetes</taxon>
        <taxon>Hypocreomycetidae</taxon>
        <taxon>Hypocreales</taxon>
        <taxon>Hypocreaceae</taxon>
        <taxon>Trichoderma</taxon>
    </lineage>
</organism>
<dbReference type="EMBL" id="MTYH01000128">
    <property type="protein sequence ID" value="PNP37751.1"/>
    <property type="molecule type" value="Genomic_DNA"/>
</dbReference>
<sequence length="74" mass="8030">MTSTKTLFQLDSQPTWFENISIRSNGTILATCLDVPELWAIDPCTSTGKLVLSLPASPATANALTGIWPHTWAQ</sequence>
<dbReference type="Proteomes" id="UP000236546">
    <property type="component" value="Unassembled WGS sequence"/>
</dbReference>
<proteinExistence type="predicted"/>
<dbReference type="AlphaFoldDB" id="A0A2K0SWU3"/>
<accession>A0A2K0SWU3</accession>
<dbReference type="Gene3D" id="2.120.10.30">
    <property type="entry name" value="TolB, C-terminal domain"/>
    <property type="match status" value="1"/>
</dbReference>
<evidence type="ECO:0000313" key="1">
    <source>
        <dbReference type="EMBL" id="PNP37751.1"/>
    </source>
</evidence>
<reference evidence="1 2" key="1">
    <citation type="submission" date="2017-02" db="EMBL/GenBank/DDBJ databases">
        <title>Genomes of Trichoderma spp. with biocontrol activity.</title>
        <authorList>
            <person name="Gardiner D."/>
            <person name="Kazan K."/>
            <person name="Vos C."/>
            <person name="Harvey P."/>
        </authorList>
    </citation>
    <scope>NUCLEOTIDE SEQUENCE [LARGE SCALE GENOMIC DNA]</scope>
    <source>
        <strain evidence="1 2">A5MH</strain>
    </source>
</reference>
<dbReference type="InterPro" id="IPR011042">
    <property type="entry name" value="6-blade_b-propeller_TolB-like"/>
</dbReference>